<feature type="non-terminal residue" evidence="2">
    <location>
        <position position="393"/>
    </location>
</feature>
<evidence type="ECO:0000256" key="1">
    <source>
        <dbReference type="SAM" id="Coils"/>
    </source>
</evidence>
<protein>
    <recommendedName>
        <fullName evidence="4">Endonuclease/exonuclease/phosphatase domain-containing protein</fullName>
    </recommendedName>
</protein>
<keyword evidence="3" id="KW-1185">Reference proteome</keyword>
<reference evidence="2" key="1">
    <citation type="submission" date="2021-02" db="EMBL/GenBank/DDBJ databases">
        <authorList>
            <person name="Nowell W R."/>
        </authorList>
    </citation>
    <scope>NUCLEOTIDE SEQUENCE</scope>
    <source>
        <strain evidence="2">Ploen Becks lab</strain>
    </source>
</reference>
<dbReference type="AlphaFoldDB" id="A0A814LLT3"/>
<dbReference type="EMBL" id="CAJNOC010005979">
    <property type="protein sequence ID" value="CAF1066926.1"/>
    <property type="molecule type" value="Genomic_DNA"/>
</dbReference>
<comment type="caution">
    <text evidence="2">The sequence shown here is derived from an EMBL/GenBank/DDBJ whole genome shotgun (WGS) entry which is preliminary data.</text>
</comment>
<dbReference type="SUPFAM" id="SSF56219">
    <property type="entry name" value="DNase I-like"/>
    <property type="match status" value="1"/>
</dbReference>
<name>A0A814LLT3_9BILA</name>
<keyword evidence="1" id="KW-0175">Coiled coil</keyword>
<gene>
    <name evidence="2" type="ORF">OXX778_LOCUS19543</name>
</gene>
<sequence length="393" mass="46776">MQNFVECLRYVQKNSTNIFNIDLERNSNFTEILNLFVECESLIVADYLFTQKTDFTYKQNRIIKNDKDKNEILRCVTSRIDHVLVNENFAEKIEQVNILNEQDHQSNTSDHLAIKIDLKKLNINIEPKQKLKNNTTLTSKINWNDENTQETYAQKLRHKLLNKNIISKLNETNNENSKGNITEIINELGRTMRETIEEITSFNYNSKSINNKHLKKNKWWDEEMKNQKQKVNNAYLKWKSTDFTSEELEKQLKIEKNKFRTKQREKVKLIEDINVKRIDTLFHVHRDKFWKEMKRIRKTDESINVPMDDLRNNFERLFNEKNNLKNENNLSTAQDEINEYEKIINETLDISNIKVDQDTIKEIIKELPNGKSIGFADVSNEMVKYGCIEELSE</sequence>
<evidence type="ECO:0008006" key="4">
    <source>
        <dbReference type="Google" id="ProtNLM"/>
    </source>
</evidence>
<accession>A0A814LLT3</accession>
<evidence type="ECO:0000313" key="3">
    <source>
        <dbReference type="Proteomes" id="UP000663879"/>
    </source>
</evidence>
<dbReference type="Gene3D" id="3.60.10.10">
    <property type="entry name" value="Endonuclease/exonuclease/phosphatase"/>
    <property type="match status" value="1"/>
</dbReference>
<evidence type="ECO:0000313" key="2">
    <source>
        <dbReference type="EMBL" id="CAF1066926.1"/>
    </source>
</evidence>
<proteinExistence type="predicted"/>
<dbReference type="Proteomes" id="UP000663879">
    <property type="component" value="Unassembled WGS sequence"/>
</dbReference>
<organism evidence="2 3">
    <name type="scientific">Brachionus calyciflorus</name>
    <dbReference type="NCBI Taxonomy" id="104777"/>
    <lineage>
        <taxon>Eukaryota</taxon>
        <taxon>Metazoa</taxon>
        <taxon>Spiralia</taxon>
        <taxon>Gnathifera</taxon>
        <taxon>Rotifera</taxon>
        <taxon>Eurotatoria</taxon>
        <taxon>Monogononta</taxon>
        <taxon>Pseudotrocha</taxon>
        <taxon>Ploima</taxon>
        <taxon>Brachionidae</taxon>
        <taxon>Brachionus</taxon>
    </lineage>
</organism>
<dbReference type="InterPro" id="IPR036691">
    <property type="entry name" value="Endo/exonu/phosph_ase_sf"/>
</dbReference>
<feature type="coiled-coil region" evidence="1">
    <location>
        <begin position="307"/>
        <end position="350"/>
    </location>
</feature>
<dbReference type="OrthoDB" id="10461639at2759"/>